<dbReference type="GeneID" id="14208654"/>
<dbReference type="Proteomes" id="UP000182829">
    <property type="component" value="Unassembled WGS sequence"/>
</dbReference>
<dbReference type="OrthoDB" id="375442at2157"/>
<protein>
    <submittedName>
        <fullName evidence="1">Uncharacterized protein</fullName>
    </submittedName>
</protein>
<evidence type="ECO:0000313" key="1">
    <source>
        <dbReference type="EMBL" id="SFI91965.1"/>
    </source>
</evidence>
<dbReference type="EMBL" id="FORO01000009">
    <property type="protein sequence ID" value="SFI91965.1"/>
    <property type="molecule type" value="Genomic_DNA"/>
</dbReference>
<dbReference type="PROSITE" id="PS51257">
    <property type="entry name" value="PROKAR_LIPOPROTEIN"/>
    <property type="match status" value="1"/>
</dbReference>
<dbReference type="RefSeq" id="WP_005578885.1">
    <property type="nucleotide sequence ID" value="NZ_FORO01000009.1"/>
</dbReference>
<dbReference type="AlphaFoldDB" id="A0A1I3M5E4"/>
<evidence type="ECO:0000313" key="2">
    <source>
        <dbReference type="Proteomes" id="UP000182829"/>
    </source>
</evidence>
<reference evidence="1 2" key="1">
    <citation type="submission" date="2016-10" db="EMBL/GenBank/DDBJ databases">
        <authorList>
            <person name="de Groot N.N."/>
        </authorList>
    </citation>
    <scope>NUCLEOTIDE SEQUENCE [LARGE SCALE GENOMIC DNA]</scope>
    <source>
        <strain evidence="1 2">SP2</strain>
    </source>
</reference>
<sequence>MQRRNCIVTGVAMMTTAIAGCATTSDEDVLDPDTDASDFLPNSDDWPLDEAIAQDEASVGASDGIMGLWDGPEGEHRYTMVIMRFDDEETAERIVEDEYGDWDLNLQHGVFTFAVNGENTTHARDLLADSPALDEDIVDEKT</sequence>
<accession>A0A1I3M5E4</accession>
<gene>
    <name evidence="1" type="ORF">SAMN05443661_10981</name>
</gene>
<name>A0A1I3M5E4_9EURY</name>
<proteinExistence type="predicted"/>
<organism evidence="1 2">
    <name type="scientific">Natronobacterium gregoryi</name>
    <dbReference type="NCBI Taxonomy" id="44930"/>
    <lineage>
        <taxon>Archaea</taxon>
        <taxon>Methanobacteriati</taxon>
        <taxon>Methanobacteriota</taxon>
        <taxon>Stenosarchaea group</taxon>
        <taxon>Halobacteria</taxon>
        <taxon>Halobacteriales</taxon>
        <taxon>Natrialbaceae</taxon>
        <taxon>Natronobacterium</taxon>
    </lineage>
</organism>